<dbReference type="GO" id="GO:0019877">
    <property type="term" value="P:diaminopimelate biosynthetic process"/>
    <property type="evidence" value="ECO:0007669"/>
    <property type="project" value="UniProtKB-ARBA"/>
</dbReference>
<feature type="domain" description="Peptidase M20 dimerisation" evidence="3">
    <location>
        <begin position="191"/>
        <end position="288"/>
    </location>
</feature>
<comment type="cofactor">
    <cofactor evidence="2">
        <name>Mn(2+)</name>
        <dbReference type="ChEBI" id="CHEBI:29035"/>
    </cofactor>
    <text evidence="2">The Mn(2+) ion enhances activity.</text>
</comment>
<dbReference type="InterPro" id="IPR017439">
    <property type="entry name" value="Amidohydrolase"/>
</dbReference>
<feature type="binding site" evidence="2">
    <location>
        <position position="106"/>
    </location>
    <ligand>
        <name>Mn(2+)</name>
        <dbReference type="ChEBI" id="CHEBI:29035"/>
        <label>2</label>
    </ligand>
</feature>
<dbReference type="SUPFAM" id="SSF55031">
    <property type="entry name" value="Bacterial exopeptidase dimerisation domain"/>
    <property type="match status" value="1"/>
</dbReference>
<feature type="binding site" evidence="2">
    <location>
        <position position="108"/>
    </location>
    <ligand>
        <name>Mn(2+)</name>
        <dbReference type="ChEBI" id="CHEBI:29035"/>
        <label>2</label>
    </ligand>
</feature>
<evidence type="ECO:0000313" key="5">
    <source>
        <dbReference type="Proteomes" id="UP000032120"/>
    </source>
</evidence>
<dbReference type="Pfam" id="PF07687">
    <property type="entry name" value="M20_dimer"/>
    <property type="match status" value="1"/>
</dbReference>
<comment type="caution">
    <text evidence="4">The sequence shown here is derived from an EMBL/GenBank/DDBJ whole genome shotgun (WGS) entry which is preliminary data.</text>
</comment>
<sequence length="399" mass="42130">MREAWTADRLDTAVRDYIHFHRHPELSGQEERTAAAIRERLVALGLEVHDVGTHGVVGVLRNGDGPVVAYRADIDGLPISEDTGLDYASTDTAVLDGTQVPTMHACGHDTHIAVALALLGALAESPAAWSGTVVWIFQPAEETAAGAAGMIADGLWDRVPRPTVVLGQHVTAIAAGQVSIGAGNIMNLGDSWRITIRGRGAHGAKPQDSIDPIVIAAHTIVRLQTIVSRETDPAHPVVVTVGQIHAGLKENIIPDEAVFALNVRTPDTVVRERVLDAVRRIVDAEAAAGGAEPPRFESISHFPRCYNDPEHAEVAALALDEEFGGASVSRSLRATGSEDVGALADAIGVPLVFWMFGAYAPGRETMPANHSPHFAPDGREAVDTGARAGLAVLGRFLAT</sequence>
<reference evidence="4 5" key="1">
    <citation type="submission" date="2015-01" db="EMBL/GenBank/DDBJ databases">
        <title>Draft genome sequence of Leucobacter komagatae strain VKM ST2845.</title>
        <authorList>
            <person name="Karlyshev A.V."/>
            <person name="Kudryashova E.B."/>
        </authorList>
    </citation>
    <scope>NUCLEOTIDE SEQUENCE [LARGE SCALE GENOMIC DNA]</scope>
    <source>
        <strain evidence="4 5">VKM ST2845</strain>
    </source>
</reference>
<protein>
    <submittedName>
        <fullName evidence="4">Amidohydrolase</fullName>
    </submittedName>
</protein>
<dbReference type="PIRSF" id="PIRSF005962">
    <property type="entry name" value="Pept_M20D_amidohydro"/>
    <property type="match status" value="1"/>
</dbReference>
<proteinExistence type="predicted"/>
<dbReference type="Gene3D" id="3.30.70.360">
    <property type="match status" value="1"/>
</dbReference>
<dbReference type="SUPFAM" id="SSF53187">
    <property type="entry name" value="Zn-dependent exopeptidases"/>
    <property type="match status" value="1"/>
</dbReference>
<dbReference type="InterPro" id="IPR036264">
    <property type="entry name" value="Bact_exopeptidase_dim_dom"/>
</dbReference>
<evidence type="ECO:0000313" key="4">
    <source>
        <dbReference type="EMBL" id="KIP53444.1"/>
    </source>
</evidence>
<dbReference type="Pfam" id="PF01546">
    <property type="entry name" value="Peptidase_M20"/>
    <property type="match status" value="1"/>
</dbReference>
<accession>A0A0D0IPE4</accession>
<keyword evidence="2" id="KW-0464">Manganese</keyword>
<dbReference type="Gene3D" id="3.40.630.10">
    <property type="entry name" value="Zn peptidases"/>
    <property type="match status" value="1"/>
</dbReference>
<organism evidence="4 5">
    <name type="scientific">Leucobacter komagatae</name>
    <dbReference type="NCBI Taxonomy" id="55969"/>
    <lineage>
        <taxon>Bacteria</taxon>
        <taxon>Bacillati</taxon>
        <taxon>Actinomycetota</taxon>
        <taxon>Actinomycetes</taxon>
        <taxon>Micrococcales</taxon>
        <taxon>Microbacteriaceae</taxon>
        <taxon>Leucobacter</taxon>
    </lineage>
</organism>
<dbReference type="InterPro" id="IPR002933">
    <property type="entry name" value="Peptidase_M20"/>
</dbReference>
<dbReference type="NCBIfam" id="TIGR01891">
    <property type="entry name" value="amidohydrolases"/>
    <property type="match status" value="1"/>
</dbReference>
<evidence type="ECO:0000256" key="2">
    <source>
        <dbReference type="PIRSR" id="PIRSR005962-1"/>
    </source>
</evidence>
<dbReference type="AlphaFoldDB" id="A0A0D0IPE4"/>
<dbReference type="InterPro" id="IPR011650">
    <property type="entry name" value="Peptidase_M20_dimer"/>
</dbReference>
<gene>
    <name evidence="4" type="ORF">SD72_03740</name>
</gene>
<keyword evidence="1 4" id="KW-0378">Hydrolase</keyword>
<dbReference type="FunFam" id="3.30.70.360:FF:000001">
    <property type="entry name" value="N-acetyldiaminopimelate deacetylase"/>
    <property type="match status" value="1"/>
</dbReference>
<dbReference type="PANTHER" id="PTHR11014:SF63">
    <property type="entry name" value="METALLOPEPTIDASE, PUTATIVE (AFU_ORTHOLOGUE AFUA_6G09600)-RELATED"/>
    <property type="match status" value="1"/>
</dbReference>
<dbReference type="GO" id="GO:0050118">
    <property type="term" value="F:N-acetyldiaminopimelate deacetylase activity"/>
    <property type="evidence" value="ECO:0007669"/>
    <property type="project" value="UniProtKB-ARBA"/>
</dbReference>
<keyword evidence="5" id="KW-1185">Reference proteome</keyword>
<evidence type="ECO:0000256" key="1">
    <source>
        <dbReference type="ARBA" id="ARBA00022801"/>
    </source>
</evidence>
<dbReference type="PANTHER" id="PTHR11014">
    <property type="entry name" value="PEPTIDASE M20 FAMILY MEMBER"/>
    <property type="match status" value="1"/>
</dbReference>
<feature type="binding site" evidence="2">
    <location>
        <position position="370"/>
    </location>
    <ligand>
        <name>Mn(2+)</name>
        <dbReference type="ChEBI" id="CHEBI:29035"/>
        <label>2</label>
    </ligand>
</feature>
<dbReference type="GO" id="GO:0046872">
    <property type="term" value="F:metal ion binding"/>
    <property type="evidence" value="ECO:0007669"/>
    <property type="project" value="UniProtKB-KW"/>
</dbReference>
<feature type="binding site" evidence="2">
    <location>
        <position position="169"/>
    </location>
    <ligand>
        <name>Mn(2+)</name>
        <dbReference type="ChEBI" id="CHEBI:29035"/>
        <label>2</label>
    </ligand>
</feature>
<dbReference type="EMBL" id="JXSQ01000003">
    <property type="protein sequence ID" value="KIP53444.1"/>
    <property type="molecule type" value="Genomic_DNA"/>
</dbReference>
<evidence type="ECO:0000259" key="3">
    <source>
        <dbReference type="Pfam" id="PF07687"/>
    </source>
</evidence>
<keyword evidence="2" id="KW-0479">Metal-binding</keyword>
<name>A0A0D0IPE4_9MICO</name>
<dbReference type="Proteomes" id="UP000032120">
    <property type="component" value="Unassembled WGS sequence"/>
</dbReference>
<feature type="binding site" evidence="2">
    <location>
        <position position="142"/>
    </location>
    <ligand>
        <name>Mn(2+)</name>
        <dbReference type="ChEBI" id="CHEBI:29035"/>
        <label>2</label>
    </ligand>
</feature>